<dbReference type="AlphaFoldDB" id="A0A9X3HZ68"/>
<dbReference type="RefSeq" id="WP_265677677.1">
    <property type="nucleotide sequence ID" value="NZ_JAKRRY010000057.1"/>
</dbReference>
<gene>
    <name evidence="1" type="ORF">MD535_23845</name>
</gene>
<name>A0A9X3HZ68_9VIBR</name>
<evidence type="ECO:0000313" key="2">
    <source>
        <dbReference type="Proteomes" id="UP001155587"/>
    </source>
</evidence>
<reference evidence="1" key="1">
    <citation type="submission" date="2022-02" db="EMBL/GenBank/DDBJ databases">
        <title>Vibrio sp. nov, a new bacterium isolated from seawater.</title>
        <authorList>
            <person name="Yuan Y."/>
        </authorList>
    </citation>
    <scope>NUCLEOTIDE SEQUENCE</scope>
    <source>
        <strain evidence="1">ZSDZ65</strain>
    </source>
</reference>
<dbReference type="Gene3D" id="1.10.3290.10">
    <property type="entry name" value="Fido-like domain"/>
    <property type="match status" value="1"/>
</dbReference>
<dbReference type="InterPro" id="IPR036597">
    <property type="entry name" value="Fido-like_dom_sf"/>
</dbReference>
<organism evidence="1 2">
    <name type="scientific">Vibrio qingdaonensis</name>
    <dbReference type="NCBI Taxonomy" id="2829491"/>
    <lineage>
        <taxon>Bacteria</taxon>
        <taxon>Pseudomonadati</taxon>
        <taxon>Pseudomonadota</taxon>
        <taxon>Gammaproteobacteria</taxon>
        <taxon>Vibrionales</taxon>
        <taxon>Vibrionaceae</taxon>
        <taxon>Vibrio</taxon>
    </lineage>
</organism>
<keyword evidence="2" id="KW-1185">Reference proteome</keyword>
<sequence length="97" mass="10835">MAYTPPFTITNDILNLVAEISVMLGRLEVANPDLMSPQLRRGNRIKTIQASLAIENNTLSLEQVTAVINGKRVLGLPREIQEVNNAFDAYERLSLRI</sequence>
<comment type="caution">
    <text evidence="1">The sequence shown here is derived from an EMBL/GenBank/DDBJ whole genome shotgun (WGS) entry which is preliminary data.</text>
</comment>
<evidence type="ECO:0000313" key="1">
    <source>
        <dbReference type="EMBL" id="MCW8349028.1"/>
    </source>
</evidence>
<proteinExistence type="predicted"/>
<dbReference type="EMBL" id="JAKRRY010000057">
    <property type="protein sequence ID" value="MCW8349028.1"/>
    <property type="molecule type" value="Genomic_DNA"/>
</dbReference>
<protein>
    <submittedName>
        <fullName evidence="1">Uncharacterized protein</fullName>
    </submittedName>
</protein>
<dbReference type="Proteomes" id="UP001155587">
    <property type="component" value="Unassembled WGS sequence"/>
</dbReference>
<accession>A0A9X3HZ68</accession>